<dbReference type="GO" id="GO:0006274">
    <property type="term" value="P:DNA replication termination"/>
    <property type="evidence" value="ECO:0007669"/>
    <property type="project" value="InterPro"/>
</dbReference>
<dbReference type="Pfam" id="PF02334">
    <property type="entry name" value="RTP"/>
    <property type="match status" value="1"/>
</dbReference>
<accession>A0AAJ1T421</accession>
<evidence type="ECO:0000313" key="2">
    <source>
        <dbReference type="Proteomes" id="UP001237207"/>
    </source>
</evidence>
<keyword evidence="1" id="KW-0238">DNA-binding</keyword>
<gene>
    <name evidence="1" type="ORF">J2S13_001932</name>
</gene>
<name>A0AAJ1T421_9BACI</name>
<dbReference type="SUPFAM" id="SSF46785">
    <property type="entry name" value="Winged helix' DNA-binding domain"/>
    <property type="match status" value="1"/>
</dbReference>
<dbReference type="EMBL" id="JAUSUC010000021">
    <property type="protein sequence ID" value="MDQ0215514.1"/>
    <property type="molecule type" value="Genomic_DNA"/>
</dbReference>
<keyword evidence="2" id="KW-1185">Reference proteome</keyword>
<proteinExistence type="predicted"/>
<dbReference type="InterPro" id="IPR036390">
    <property type="entry name" value="WH_DNA-bd_sf"/>
</dbReference>
<sequence length="119" mass="14176">MGRGESKFLVKQRAFLKLYMIRLVEENRLYGMQALDELRQTFQNFGYSPNHSEIYRALHELIDDGVLKRKKVIQEGAKYKEIVIYQFQDYEQAKLYKKQMKVDLDRSIGLLKSAMSEIY</sequence>
<organism evidence="1 2">
    <name type="scientific">Oikeobacillus pervagus</name>
    <dbReference type="NCBI Taxonomy" id="1325931"/>
    <lineage>
        <taxon>Bacteria</taxon>
        <taxon>Bacillati</taxon>
        <taxon>Bacillota</taxon>
        <taxon>Bacilli</taxon>
        <taxon>Bacillales</taxon>
        <taxon>Bacillaceae</taxon>
        <taxon>Oikeobacillus</taxon>
    </lineage>
</organism>
<dbReference type="RefSeq" id="WP_307257519.1">
    <property type="nucleotide sequence ID" value="NZ_JAUSUC010000021.1"/>
</dbReference>
<evidence type="ECO:0000313" key="1">
    <source>
        <dbReference type="EMBL" id="MDQ0215514.1"/>
    </source>
</evidence>
<comment type="caution">
    <text evidence="1">The sequence shown here is derived from an EMBL/GenBank/DDBJ whole genome shotgun (WGS) entry which is preliminary data.</text>
</comment>
<reference evidence="1" key="1">
    <citation type="submission" date="2023-07" db="EMBL/GenBank/DDBJ databases">
        <title>Genomic Encyclopedia of Type Strains, Phase IV (KMG-IV): sequencing the most valuable type-strain genomes for metagenomic binning, comparative biology and taxonomic classification.</title>
        <authorList>
            <person name="Goeker M."/>
        </authorList>
    </citation>
    <scope>NUCLEOTIDE SEQUENCE</scope>
    <source>
        <strain evidence="1">DSM 23947</strain>
    </source>
</reference>
<dbReference type="Proteomes" id="UP001237207">
    <property type="component" value="Unassembled WGS sequence"/>
</dbReference>
<dbReference type="InterPro" id="IPR003432">
    <property type="entry name" value="RTP"/>
</dbReference>
<dbReference type="PIRSF" id="PIRSF021424">
    <property type="entry name" value="RTP"/>
    <property type="match status" value="1"/>
</dbReference>
<protein>
    <submittedName>
        <fullName evidence="1">DNA-binding PadR family transcriptional regulator</fullName>
    </submittedName>
</protein>
<dbReference type="AlphaFoldDB" id="A0AAJ1T421"/>
<dbReference type="InterPro" id="IPR036388">
    <property type="entry name" value="WH-like_DNA-bd_sf"/>
</dbReference>
<dbReference type="Gene3D" id="1.10.10.10">
    <property type="entry name" value="Winged helix-like DNA-binding domain superfamily/Winged helix DNA-binding domain"/>
    <property type="match status" value="1"/>
</dbReference>
<dbReference type="GO" id="GO:0003677">
    <property type="term" value="F:DNA binding"/>
    <property type="evidence" value="ECO:0007669"/>
    <property type="project" value="UniProtKB-KW"/>
</dbReference>